<dbReference type="Gramene" id="KOM48304">
    <property type="protein sequence ID" value="KOM48304"/>
    <property type="gene ID" value="LR48_Vigan07g200800"/>
</dbReference>
<accession>A0A0L9V0M0</accession>
<dbReference type="Proteomes" id="UP000053144">
    <property type="component" value="Chromosome 7"/>
</dbReference>
<protein>
    <submittedName>
        <fullName evidence="1">Uncharacterized protein</fullName>
    </submittedName>
</protein>
<organism evidence="1 2">
    <name type="scientific">Phaseolus angularis</name>
    <name type="common">Azuki bean</name>
    <name type="synonym">Vigna angularis</name>
    <dbReference type="NCBI Taxonomy" id="3914"/>
    <lineage>
        <taxon>Eukaryota</taxon>
        <taxon>Viridiplantae</taxon>
        <taxon>Streptophyta</taxon>
        <taxon>Embryophyta</taxon>
        <taxon>Tracheophyta</taxon>
        <taxon>Spermatophyta</taxon>
        <taxon>Magnoliopsida</taxon>
        <taxon>eudicotyledons</taxon>
        <taxon>Gunneridae</taxon>
        <taxon>Pentapetalae</taxon>
        <taxon>rosids</taxon>
        <taxon>fabids</taxon>
        <taxon>Fabales</taxon>
        <taxon>Fabaceae</taxon>
        <taxon>Papilionoideae</taxon>
        <taxon>50 kb inversion clade</taxon>
        <taxon>NPAAA clade</taxon>
        <taxon>indigoferoid/millettioid clade</taxon>
        <taxon>Phaseoleae</taxon>
        <taxon>Vigna</taxon>
    </lineage>
</organism>
<dbReference type="AlphaFoldDB" id="A0A0L9V0M0"/>
<evidence type="ECO:0000313" key="1">
    <source>
        <dbReference type="EMBL" id="KOM48304.1"/>
    </source>
</evidence>
<dbReference type="EMBL" id="CM003377">
    <property type="protein sequence ID" value="KOM48304.1"/>
    <property type="molecule type" value="Genomic_DNA"/>
</dbReference>
<evidence type="ECO:0000313" key="2">
    <source>
        <dbReference type="Proteomes" id="UP000053144"/>
    </source>
</evidence>
<reference evidence="2" key="1">
    <citation type="journal article" date="2015" name="Proc. Natl. Acad. Sci. U.S.A.">
        <title>Genome sequencing of adzuki bean (Vigna angularis) provides insight into high starch and low fat accumulation and domestication.</title>
        <authorList>
            <person name="Yang K."/>
            <person name="Tian Z."/>
            <person name="Chen C."/>
            <person name="Luo L."/>
            <person name="Zhao B."/>
            <person name="Wang Z."/>
            <person name="Yu L."/>
            <person name="Li Y."/>
            <person name="Sun Y."/>
            <person name="Li W."/>
            <person name="Chen Y."/>
            <person name="Li Y."/>
            <person name="Zhang Y."/>
            <person name="Ai D."/>
            <person name="Zhao J."/>
            <person name="Shang C."/>
            <person name="Ma Y."/>
            <person name="Wu B."/>
            <person name="Wang M."/>
            <person name="Gao L."/>
            <person name="Sun D."/>
            <person name="Zhang P."/>
            <person name="Guo F."/>
            <person name="Wang W."/>
            <person name="Li Y."/>
            <person name="Wang J."/>
            <person name="Varshney R.K."/>
            <person name="Wang J."/>
            <person name="Ling H.Q."/>
            <person name="Wan P."/>
        </authorList>
    </citation>
    <scope>NUCLEOTIDE SEQUENCE</scope>
    <source>
        <strain evidence="2">cv. Jingnong 6</strain>
    </source>
</reference>
<proteinExistence type="predicted"/>
<name>A0A0L9V0M0_PHAAN</name>
<gene>
    <name evidence="1" type="ORF">LR48_Vigan07g200800</name>
</gene>
<sequence length="118" mass="12875">MATQQRDEIRRDLNDFTNVSTREALNEQCGEAFGEDKVAVNFVDDVAVGVEVGSDPDLGDATLDLVVVGFEVGLKGFEVFAIEEELFVSGLGFTNGLEKVDDFLELRRKVFDGLKGIG</sequence>